<sequence>MHHVNTRRILKIICSSVNYALSQQELDLQLHESRDTHHPADSAAHDQTRGVSRDHQIDHTYLGEPKPLPLESWYFGKIDIDRCNKLLADPQIPEGTFLVRESTTKPDTFTLSVKHYTRRREVEVISFRIFRRTNQSGEVYLDSSIDNRQFPSMRALVQHYKGTWYRPQREPMAVALKKLKQYTASQNAEFEKEFNMLKMVYHDNIVTFFGVCVKVERTVIVTEFMTKGDLRQHLEKNPTITEDTLYYYALKIASGMVFLESKNIIHRDLAARNVLLGDQHLVKIADFGLSRLMDPEDCLYPQTTEVQLPVKWTAPEGLCPVNRQFSSKSDVWSYGILLTEIINEGKQPYLGVPMSYITWERLYQHGFRMTKEELDHDVTTVCSVS</sequence>
<dbReference type="InterPro" id="IPR000980">
    <property type="entry name" value="SH2"/>
</dbReference>
<evidence type="ECO:0000313" key="12">
    <source>
        <dbReference type="EMBL" id="PIK45518.1"/>
    </source>
</evidence>
<dbReference type="GO" id="GO:0004715">
    <property type="term" value="F:non-membrane spanning protein tyrosine kinase activity"/>
    <property type="evidence" value="ECO:0007669"/>
    <property type="project" value="UniProtKB-EC"/>
</dbReference>
<comment type="caution">
    <text evidence="12">The sequence shown here is derived from an EMBL/GenBank/DDBJ whole genome shotgun (WGS) entry which is preliminary data.</text>
</comment>
<evidence type="ECO:0000256" key="5">
    <source>
        <dbReference type="ARBA" id="ARBA00023137"/>
    </source>
</evidence>
<dbReference type="InterPro" id="IPR001245">
    <property type="entry name" value="Ser-Thr/Tyr_kinase_cat_dom"/>
</dbReference>
<feature type="domain" description="Protein kinase" evidence="11">
    <location>
        <begin position="150"/>
        <end position="385"/>
    </location>
</feature>
<protein>
    <recommendedName>
        <fullName evidence="8">Tyrosine-protein kinase</fullName>
        <ecNumber evidence="8">2.7.10.2</ecNumber>
    </recommendedName>
</protein>
<dbReference type="PRINTS" id="PR00401">
    <property type="entry name" value="SH2DOMAIN"/>
</dbReference>
<feature type="domain" description="SH2" evidence="10">
    <location>
        <begin position="73"/>
        <end position="161"/>
    </location>
</feature>
<keyword evidence="7" id="KW-0727">SH2 domain</keyword>
<evidence type="ECO:0000256" key="2">
    <source>
        <dbReference type="ARBA" id="ARBA00022741"/>
    </source>
</evidence>
<dbReference type="InterPro" id="IPR000719">
    <property type="entry name" value="Prot_kinase_dom"/>
</dbReference>
<dbReference type="EC" id="2.7.10.2" evidence="8"/>
<comment type="similarity">
    <text evidence="8">Belongs to the protein kinase superfamily. Tyr protein kinase family.</text>
</comment>
<dbReference type="GO" id="GO:0005524">
    <property type="term" value="F:ATP binding"/>
    <property type="evidence" value="ECO:0007669"/>
    <property type="project" value="UniProtKB-KW"/>
</dbReference>
<dbReference type="Gene3D" id="3.30.505.10">
    <property type="entry name" value="SH2 domain"/>
    <property type="match status" value="1"/>
</dbReference>
<dbReference type="InterPro" id="IPR011009">
    <property type="entry name" value="Kinase-like_dom_sf"/>
</dbReference>
<dbReference type="SUPFAM" id="SSF56112">
    <property type="entry name" value="Protein kinase-like (PK-like)"/>
    <property type="match status" value="1"/>
</dbReference>
<evidence type="ECO:0000256" key="7">
    <source>
        <dbReference type="PROSITE-ProRule" id="PRU00191"/>
    </source>
</evidence>
<dbReference type="Pfam" id="PF07714">
    <property type="entry name" value="PK_Tyr_Ser-Thr"/>
    <property type="match status" value="1"/>
</dbReference>
<evidence type="ECO:0000256" key="1">
    <source>
        <dbReference type="ARBA" id="ARBA00022679"/>
    </source>
</evidence>
<keyword evidence="3 8" id="KW-0418">Kinase</keyword>
<proteinExistence type="inferred from homology"/>
<evidence type="ECO:0000256" key="4">
    <source>
        <dbReference type="ARBA" id="ARBA00022840"/>
    </source>
</evidence>
<dbReference type="PROSITE" id="PS00109">
    <property type="entry name" value="PROTEIN_KINASE_TYR"/>
    <property type="match status" value="1"/>
</dbReference>
<evidence type="ECO:0000259" key="10">
    <source>
        <dbReference type="PROSITE" id="PS50001"/>
    </source>
</evidence>
<evidence type="ECO:0000259" key="11">
    <source>
        <dbReference type="PROSITE" id="PS50011"/>
    </source>
</evidence>
<keyword evidence="2 8" id="KW-0547">Nucleotide-binding</keyword>
<dbReference type="CDD" id="cd00192">
    <property type="entry name" value="PTKc"/>
    <property type="match status" value="1"/>
</dbReference>
<keyword evidence="4 8" id="KW-0067">ATP-binding</keyword>
<dbReference type="PANTHER" id="PTHR24418">
    <property type="entry name" value="TYROSINE-PROTEIN KINASE"/>
    <property type="match status" value="1"/>
</dbReference>
<keyword evidence="5 8" id="KW-0829">Tyrosine-protein kinase</keyword>
<dbReference type="InterPro" id="IPR020635">
    <property type="entry name" value="Tyr_kinase_cat_dom"/>
</dbReference>
<evidence type="ECO:0000256" key="6">
    <source>
        <dbReference type="ARBA" id="ARBA00051245"/>
    </source>
</evidence>
<dbReference type="STRING" id="307972.A0A2G8KBY0"/>
<organism evidence="12 13">
    <name type="scientific">Stichopus japonicus</name>
    <name type="common">Sea cucumber</name>
    <dbReference type="NCBI Taxonomy" id="307972"/>
    <lineage>
        <taxon>Eukaryota</taxon>
        <taxon>Metazoa</taxon>
        <taxon>Echinodermata</taxon>
        <taxon>Eleutherozoa</taxon>
        <taxon>Echinozoa</taxon>
        <taxon>Holothuroidea</taxon>
        <taxon>Aspidochirotacea</taxon>
        <taxon>Aspidochirotida</taxon>
        <taxon>Stichopodidae</taxon>
        <taxon>Apostichopus</taxon>
    </lineage>
</organism>
<dbReference type="SMART" id="SM00252">
    <property type="entry name" value="SH2"/>
    <property type="match status" value="1"/>
</dbReference>
<keyword evidence="13" id="KW-1185">Reference proteome</keyword>
<dbReference type="Gene3D" id="1.10.510.10">
    <property type="entry name" value="Transferase(Phosphotransferase) domain 1"/>
    <property type="match status" value="1"/>
</dbReference>
<dbReference type="AlphaFoldDB" id="A0A2G8KBY0"/>
<evidence type="ECO:0000313" key="13">
    <source>
        <dbReference type="Proteomes" id="UP000230750"/>
    </source>
</evidence>
<dbReference type="SUPFAM" id="SSF55550">
    <property type="entry name" value="SH2 domain"/>
    <property type="match status" value="1"/>
</dbReference>
<dbReference type="InterPro" id="IPR008266">
    <property type="entry name" value="Tyr_kinase_AS"/>
</dbReference>
<dbReference type="EMBL" id="MRZV01000708">
    <property type="protein sequence ID" value="PIK45518.1"/>
    <property type="molecule type" value="Genomic_DNA"/>
</dbReference>
<evidence type="ECO:0000256" key="8">
    <source>
        <dbReference type="RuleBase" id="RU362096"/>
    </source>
</evidence>
<evidence type="ECO:0000256" key="9">
    <source>
        <dbReference type="SAM" id="MobiDB-lite"/>
    </source>
</evidence>
<dbReference type="PROSITE" id="PS50001">
    <property type="entry name" value="SH2"/>
    <property type="match status" value="1"/>
</dbReference>
<comment type="catalytic activity">
    <reaction evidence="6 8">
        <text>L-tyrosyl-[protein] + ATP = O-phospho-L-tyrosyl-[protein] + ADP + H(+)</text>
        <dbReference type="Rhea" id="RHEA:10596"/>
        <dbReference type="Rhea" id="RHEA-COMP:10136"/>
        <dbReference type="Rhea" id="RHEA-COMP:20101"/>
        <dbReference type="ChEBI" id="CHEBI:15378"/>
        <dbReference type="ChEBI" id="CHEBI:30616"/>
        <dbReference type="ChEBI" id="CHEBI:46858"/>
        <dbReference type="ChEBI" id="CHEBI:61978"/>
        <dbReference type="ChEBI" id="CHEBI:456216"/>
        <dbReference type="EC" id="2.7.10.2"/>
    </reaction>
</comment>
<dbReference type="PROSITE" id="PS50011">
    <property type="entry name" value="PROTEIN_KINASE_DOM"/>
    <property type="match status" value="1"/>
</dbReference>
<accession>A0A2G8KBY0</accession>
<gene>
    <name evidence="12" type="ORF">BSL78_17622</name>
</gene>
<evidence type="ECO:0000256" key="3">
    <source>
        <dbReference type="ARBA" id="ARBA00022777"/>
    </source>
</evidence>
<dbReference type="InterPro" id="IPR050198">
    <property type="entry name" value="Non-receptor_tyrosine_kinases"/>
</dbReference>
<feature type="region of interest" description="Disordered" evidence="9">
    <location>
        <begin position="32"/>
        <end position="52"/>
    </location>
</feature>
<keyword evidence="1 8" id="KW-0808">Transferase</keyword>
<dbReference type="PRINTS" id="PR00109">
    <property type="entry name" value="TYRKINASE"/>
</dbReference>
<dbReference type="SMART" id="SM00219">
    <property type="entry name" value="TyrKc"/>
    <property type="match status" value="1"/>
</dbReference>
<dbReference type="Proteomes" id="UP000230750">
    <property type="component" value="Unassembled WGS sequence"/>
</dbReference>
<reference evidence="12 13" key="1">
    <citation type="journal article" date="2017" name="PLoS Biol.">
        <title>The sea cucumber genome provides insights into morphological evolution and visceral regeneration.</title>
        <authorList>
            <person name="Zhang X."/>
            <person name="Sun L."/>
            <person name="Yuan J."/>
            <person name="Sun Y."/>
            <person name="Gao Y."/>
            <person name="Zhang L."/>
            <person name="Li S."/>
            <person name="Dai H."/>
            <person name="Hamel J.F."/>
            <person name="Liu C."/>
            <person name="Yu Y."/>
            <person name="Liu S."/>
            <person name="Lin W."/>
            <person name="Guo K."/>
            <person name="Jin S."/>
            <person name="Xu P."/>
            <person name="Storey K.B."/>
            <person name="Huan P."/>
            <person name="Zhang T."/>
            <person name="Zhou Y."/>
            <person name="Zhang J."/>
            <person name="Lin C."/>
            <person name="Li X."/>
            <person name="Xing L."/>
            <person name="Huo D."/>
            <person name="Sun M."/>
            <person name="Wang L."/>
            <person name="Mercier A."/>
            <person name="Li F."/>
            <person name="Yang H."/>
            <person name="Xiang J."/>
        </authorList>
    </citation>
    <scope>NUCLEOTIDE SEQUENCE [LARGE SCALE GENOMIC DNA]</scope>
    <source>
        <strain evidence="12">Shaxun</strain>
        <tissue evidence="12">Muscle</tissue>
    </source>
</reference>
<dbReference type="InterPro" id="IPR036860">
    <property type="entry name" value="SH2_dom_sf"/>
</dbReference>
<dbReference type="OrthoDB" id="6499056at2759"/>
<name>A0A2G8KBY0_STIJA</name>